<name>A0AAE9I4M4_9BURK</name>
<keyword evidence="5" id="KW-1185">Reference proteome</keyword>
<dbReference type="Pfam" id="PF03401">
    <property type="entry name" value="TctC"/>
    <property type="match status" value="1"/>
</dbReference>
<dbReference type="SUPFAM" id="SSF53850">
    <property type="entry name" value="Periplasmic binding protein-like II"/>
    <property type="match status" value="1"/>
</dbReference>
<evidence type="ECO:0000313" key="3">
    <source>
        <dbReference type="EMBL" id="TSP12009.1"/>
    </source>
</evidence>
<dbReference type="EMBL" id="CP097331">
    <property type="protein sequence ID" value="URF06335.1"/>
    <property type="molecule type" value="Genomic_DNA"/>
</dbReference>
<protein>
    <submittedName>
        <fullName evidence="4">Tripartite tricarboxylate transporter substrate binding protein</fullName>
    </submittedName>
</protein>
<dbReference type="Proteomes" id="UP000318943">
    <property type="component" value="Unassembled WGS sequence"/>
</dbReference>
<dbReference type="Proteomes" id="UP001056132">
    <property type="component" value="Chromosome 2"/>
</dbReference>
<feature type="signal peptide" evidence="2">
    <location>
        <begin position="1"/>
        <end position="23"/>
    </location>
</feature>
<comment type="similarity">
    <text evidence="1">Belongs to the UPF0065 (bug) family.</text>
</comment>
<evidence type="ECO:0000313" key="5">
    <source>
        <dbReference type="Proteomes" id="UP000318943"/>
    </source>
</evidence>
<dbReference type="Gene3D" id="3.40.190.150">
    <property type="entry name" value="Bordetella uptake gene, domain 1"/>
    <property type="match status" value="1"/>
</dbReference>
<keyword evidence="2" id="KW-0732">Signal</keyword>
<reference evidence="4" key="2">
    <citation type="journal article" date="2022" name="Microbiol. Resour. Announc.">
        <title>Genome Sequence of Cupriavidus campinensis Strain G5, a Member of a Bacterial Consortium Capable of Polyethylene Degradation.</title>
        <authorList>
            <person name="Schneider B."/>
            <person name="Pfeiffer F."/>
            <person name="Dyall-Smith M."/>
            <person name="Kunte H.J."/>
        </authorList>
    </citation>
    <scope>NUCLEOTIDE SEQUENCE</scope>
    <source>
        <strain evidence="4">G5</strain>
    </source>
</reference>
<accession>A0AAE9I4M4</accession>
<dbReference type="KEGG" id="ccam:M5D45_24810"/>
<dbReference type="PIRSF" id="PIRSF017082">
    <property type="entry name" value="YflP"/>
    <property type="match status" value="1"/>
</dbReference>
<dbReference type="EMBL" id="VCIZ01000007">
    <property type="protein sequence ID" value="TSP12009.1"/>
    <property type="molecule type" value="Genomic_DNA"/>
</dbReference>
<dbReference type="PANTHER" id="PTHR42928">
    <property type="entry name" value="TRICARBOXYLATE-BINDING PROTEIN"/>
    <property type="match status" value="1"/>
</dbReference>
<dbReference type="RefSeq" id="WP_144198162.1">
    <property type="nucleotide sequence ID" value="NZ_CP043441.1"/>
</dbReference>
<feature type="chain" id="PRO_5042021013" evidence="2">
    <location>
        <begin position="24"/>
        <end position="322"/>
    </location>
</feature>
<reference evidence="4" key="3">
    <citation type="submission" date="2022-05" db="EMBL/GenBank/DDBJ databases">
        <authorList>
            <person name="Kunte H.-J."/>
        </authorList>
    </citation>
    <scope>NUCLEOTIDE SEQUENCE</scope>
    <source>
        <strain evidence="4">G5</strain>
    </source>
</reference>
<organism evidence="4 6">
    <name type="scientific">Cupriavidus campinensis</name>
    <dbReference type="NCBI Taxonomy" id="151783"/>
    <lineage>
        <taxon>Bacteria</taxon>
        <taxon>Pseudomonadati</taxon>
        <taxon>Pseudomonadota</taxon>
        <taxon>Betaproteobacteria</taxon>
        <taxon>Burkholderiales</taxon>
        <taxon>Burkholderiaceae</taxon>
        <taxon>Cupriavidus</taxon>
    </lineage>
</organism>
<dbReference type="InterPro" id="IPR005064">
    <property type="entry name" value="BUG"/>
</dbReference>
<dbReference type="CDD" id="cd13578">
    <property type="entry name" value="PBP2_Bug27"/>
    <property type="match status" value="1"/>
</dbReference>
<proteinExistence type="inferred from homology"/>
<dbReference type="InterPro" id="IPR042100">
    <property type="entry name" value="Bug_dom1"/>
</dbReference>
<dbReference type="PANTHER" id="PTHR42928:SF5">
    <property type="entry name" value="BLR1237 PROTEIN"/>
    <property type="match status" value="1"/>
</dbReference>
<reference evidence="3 5" key="1">
    <citation type="submission" date="2019-05" db="EMBL/GenBank/DDBJ databases">
        <title>Whole genome sequence analysis of Cupriavidus campinensis S14E4C strain.</title>
        <authorList>
            <person name="Abbaszade G."/>
            <person name="Szabo A."/>
            <person name="Toumi M."/>
            <person name="Toth E."/>
        </authorList>
    </citation>
    <scope>NUCLEOTIDE SEQUENCE [LARGE SCALE GENOMIC DNA]</scope>
    <source>
        <strain evidence="3 5">S14E4C</strain>
    </source>
</reference>
<dbReference type="AlphaFoldDB" id="A0AAE9I4M4"/>
<dbReference type="Gene3D" id="3.40.190.10">
    <property type="entry name" value="Periplasmic binding protein-like II"/>
    <property type="match status" value="1"/>
</dbReference>
<evidence type="ECO:0000313" key="4">
    <source>
        <dbReference type="EMBL" id="URF06335.1"/>
    </source>
</evidence>
<evidence type="ECO:0000256" key="2">
    <source>
        <dbReference type="SAM" id="SignalP"/>
    </source>
</evidence>
<sequence length="322" mass="33379">MLKKIALAAVMFCGAAVCTGAMAQTKWPEKPIRMIVPWAPGGVADVLGRQAARVISASVGQPVVVENKPGAGSNIGADLVAKSKPDGYTLLFASSTNAINMTLFPKISYDVQKDLAPVAVLFSVPNALVVNNAFPAKTVTEFISYAKSQADGIAYATPGPGSPAHLAGEQFGRMTGIKMRHVGYQGGTPAMSDVMAGHVPVAFMNLTAIQPAVESGKVRVLAVGSAKRVPSLPNVPTLAESGVTGFESTSWMGLMAPAGTPPQVIERIQQALAGMQAPAVLEFARKQGAEPAVSTPDQMRAILKADVANYGKVIRQAGISAE</sequence>
<evidence type="ECO:0000256" key="1">
    <source>
        <dbReference type="ARBA" id="ARBA00006987"/>
    </source>
</evidence>
<evidence type="ECO:0000313" key="6">
    <source>
        <dbReference type="Proteomes" id="UP001056132"/>
    </source>
</evidence>
<gene>
    <name evidence="3" type="ORF">FGG12_13380</name>
    <name evidence="4" type="ORF">M5D45_24810</name>
</gene>